<keyword evidence="1" id="KW-1133">Transmembrane helix</keyword>
<dbReference type="InterPro" id="IPR001623">
    <property type="entry name" value="DnaJ_domain"/>
</dbReference>
<dbReference type="PANTHER" id="PTHR44144:SF1">
    <property type="entry name" value="DNAJ HOMOLOG SUBFAMILY C MEMBER 9"/>
    <property type="match status" value="1"/>
</dbReference>
<feature type="transmembrane region" description="Helical" evidence="1">
    <location>
        <begin position="180"/>
        <end position="197"/>
    </location>
</feature>
<evidence type="ECO:0000313" key="4">
    <source>
        <dbReference type="Proteomes" id="UP000002899"/>
    </source>
</evidence>
<reference evidence="3 4" key="1">
    <citation type="journal article" date="2012" name="Nucleic Acids Res.">
        <title>Sequencing of the smallest Apicomplexan genome from the human pathogen Babesia microti.</title>
        <authorList>
            <person name="Cornillot E."/>
            <person name="Hadj-Kaddour K."/>
            <person name="Dassouli A."/>
            <person name="Noel B."/>
            <person name="Ranwez V."/>
            <person name="Vacherie B."/>
            <person name="Augagneur Y."/>
            <person name="Bres V."/>
            <person name="Duclos A."/>
            <person name="Randazzo S."/>
            <person name="Carcy B."/>
            <person name="Debierre-Grockiego F."/>
            <person name="Delbecq S."/>
            <person name="Moubri-Menage K."/>
            <person name="Shams-Eldin H."/>
            <person name="Usmani-Brown S."/>
            <person name="Bringaud F."/>
            <person name="Wincker P."/>
            <person name="Vivares C.P."/>
            <person name="Schwarz R.T."/>
            <person name="Schetters T.P."/>
            <person name="Krause P.J."/>
            <person name="Gorenflot A."/>
            <person name="Berry V."/>
            <person name="Barbe V."/>
            <person name="Ben Mamoun C."/>
        </authorList>
    </citation>
    <scope>NUCLEOTIDE SEQUENCE [LARGE SCALE GENOMIC DNA]</scope>
    <source>
        <strain evidence="3 4">RI</strain>
    </source>
</reference>
<dbReference type="CDD" id="cd06257">
    <property type="entry name" value="DnaJ"/>
    <property type="match status" value="1"/>
</dbReference>
<dbReference type="OrthoDB" id="10250354at2759"/>
<dbReference type="InterPro" id="IPR052594">
    <property type="entry name" value="J_domain-containing_protein"/>
</dbReference>
<dbReference type="KEGG" id="bmic:BMR1_03g02285"/>
<sequence>MEEFVIQTVVFTPIAQYLIKPHRPWNRIYRHLGTFISFTFVLVISTYFTLKSISQPNLFKILNAKPWYNNLQIRQCYLKASLKLHPDRNKAEDAMGQFEAMQRSYEILRYVEQRRMYNRYGDIIYDFYIKMNEEPLDKFRVYEKLPFGDIIYVSIIQCIISLLFAYIYTLGNKTTNSRNIALMYSILMCALEFYLRFDKDSDSFMANVPLICNCTTYEKILLSRRSSSMVLNVLVIIQESKTDFDLRCFAFKRLERYLNLVDRLDQIIYEKYRNLHGVNPPWASVIYPIEKDDQPWAVNDDVSLKWREALIKYYNDSDIVKHVGVPSWSKKKGSLLRELLNKLDVNKDIKN</sequence>
<dbReference type="PROSITE" id="PS50076">
    <property type="entry name" value="DNAJ_2"/>
    <property type="match status" value="1"/>
</dbReference>
<dbReference type="SUPFAM" id="SSF46565">
    <property type="entry name" value="Chaperone J-domain"/>
    <property type="match status" value="1"/>
</dbReference>
<dbReference type="GO" id="GO:0031072">
    <property type="term" value="F:heat shock protein binding"/>
    <property type="evidence" value="ECO:0007669"/>
    <property type="project" value="TreeGrafter"/>
</dbReference>
<reference evidence="3 4" key="2">
    <citation type="journal article" date="2013" name="PLoS ONE">
        <title>Whole genome mapping and re-organization of the nuclear and mitochondrial genomes of Babesia microti isolates.</title>
        <authorList>
            <person name="Cornillot E."/>
            <person name="Dassouli A."/>
            <person name="Garg A."/>
            <person name="Pachikara N."/>
            <person name="Randazzo S."/>
            <person name="Depoix D."/>
            <person name="Carcy B."/>
            <person name="Delbecq S."/>
            <person name="Frutos R."/>
            <person name="Silva J.C."/>
            <person name="Sutton R."/>
            <person name="Krause P.J."/>
            <person name="Mamoun C.B."/>
        </authorList>
    </citation>
    <scope>NUCLEOTIDE SEQUENCE [LARGE SCALE GENOMIC DNA]</scope>
    <source>
        <strain evidence="3 4">RI</strain>
    </source>
</reference>
<dbReference type="GeneID" id="24425099"/>
<feature type="domain" description="J" evidence="2">
    <location>
        <begin position="57"/>
        <end position="121"/>
    </location>
</feature>
<keyword evidence="4" id="KW-1185">Reference proteome</keyword>
<dbReference type="Gene3D" id="1.10.287.110">
    <property type="entry name" value="DnaJ domain"/>
    <property type="match status" value="1"/>
</dbReference>
<evidence type="ECO:0000256" key="1">
    <source>
        <dbReference type="SAM" id="Phobius"/>
    </source>
</evidence>
<keyword evidence="1" id="KW-0812">Transmembrane</keyword>
<organism evidence="3 4">
    <name type="scientific">Babesia microti (strain RI)</name>
    <dbReference type="NCBI Taxonomy" id="1133968"/>
    <lineage>
        <taxon>Eukaryota</taxon>
        <taxon>Sar</taxon>
        <taxon>Alveolata</taxon>
        <taxon>Apicomplexa</taxon>
        <taxon>Aconoidasida</taxon>
        <taxon>Piroplasmida</taxon>
        <taxon>Babesiidae</taxon>
        <taxon>Babesia</taxon>
    </lineage>
</organism>
<dbReference type="RefSeq" id="XP_021338599.1">
    <property type="nucleotide sequence ID" value="XM_021482034.1"/>
</dbReference>
<dbReference type="InterPro" id="IPR036869">
    <property type="entry name" value="J_dom_sf"/>
</dbReference>
<dbReference type="PANTHER" id="PTHR44144">
    <property type="entry name" value="DNAJ HOMOLOG SUBFAMILY C MEMBER 9"/>
    <property type="match status" value="1"/>
</dbReference>
<dbReference type="GO" id="GO:0005634">
    <property type="term" value="C:nucleus"/>
    <property type="evidence" value="ECO:0007669"/>
    <property type="project" value="TreeGrafter"/>
</dbReference>
<feature type="transmembrane region" description="Helical" evidence="1">
    <location>
        <begin position="150"/>
        <end position="168"/>
    </location>
</feature>
<dbReference type="EMBL" id="LN871598">
    <property type="protein sequence ID" value="SJK86442.1"/>
    <property type="molecule type" value="Genomic_DNA"/>
</dbReference>
<reference evidence="3 4" key="3">
    <citation type="journal article" date="2016" name="Sci. Rep.">
        <title>Genome-wide diversity and gene expression profiling of Babesia microti isolates identify polymorphic genes that mediate host-pathogen interactions.</title>
        <authorList>
            <person name="Silva J.C."/>
            <person name="Cornillot E."/>
            <person name="McCracken C."/>
            <person name="Usmani-Brown S."/>
            <person name="Dwivedi A."/>
            <person name="Ifeonu O.O."/>
            <person name="Crabtree J."/>
            <person name="Gotia H.T."/>
            <person name="Virji A.Z."/>
            <person name="Reynes C."/>
            <person name="Colinge J."/>
            <person name="Kumar V."/>
            <person name="Lawres L."/>
            <person name="Pazzi J.E."/>
            <person name="Pablo J.V."/>
            <person name="Hung C."/>
            <person name="Brancato J."/>
            <person name="Kumari P."/>
            <person name="Orvis J."/>
            <person name="Tretina K."/>
            <person name="Chibucos M."/>
            <person name="Ott S."/>
            <person name="Sadzewicz L."/>
            <person name="Sengamalay N."/>
            <person name="Shetty A.C."/>
            <person name="Su Q."/>
            <person name="Tallon L."/>
            <person name="Fraser C.M."/>
            <person name="Frutos R."/>
            <person name="Molina D.M."/>
            <person name="Krause P.J."/>
            <person name="Ben Mamoun C."/>
        </authorList>
    </citation>
    <scope>NUCLEOTIDE SEQUENCE [LARGE SCALE GENOMIC DNA]</scope>
    <source>
        <strain evidence="3 4">RI</strain>
    </source>
</reference>
<dbReference type="GO" id="GO:0005737">
    <property type="term" value="C:cytoplasm"/>
    <property type="evidence" value="ECO:0007669"/>
    <property type="project" value="TreeGrafter"/>
</dbReference>
<dbReference type="VEuPathDB" id="PiroplasmaDB:BMR1_03g02285"/>
<proteinExistence type="predicted"/>
<accession>A0A1R4ABQ4</accession>
<dbReference type="Pfam" id="PF00226">
    <property type="entry name" value="DnaJ"/>
    <property type="match status" value="1"/>
</dbReference>
<evidence type="ECO:0000313" key="3">
    <source>
        <dbReference type="EMBL" id="SJK86442.1"/>
    </source>
</evidence>
<protein>
    <submittedName>
        <fullName evidence="3">DnaJ protein, putative</fullName>
    </submittedName>
</protein>
<dbReference type="AlphaFoldDB" id="A0A1R4ABQ4"/>
<keyword evidence="1" id="KW-0472">Membrane</keyword>
<name>A0A1R4ABQ4_BABMR</name>
<dbReference type="SMART" id="SM00271">
    <property type="entry name" value="DnaJ"/>
    <property type="match status" value="1"/>
</dbReference>
<dbReference type="Proteomes" id="UP000002899">
    <property type="component" value="Chromosome III"/>
</dbReference>
<evidence type="ECO:0000259" key="2">
    <source>
        <dbReference type="PROSITE" id="PS50076"/>
    </source>
</evidence>
<feature type="transmembrane region" description="Helical" evidence="1">
    <location>
        <begin position="28"/>
        <end position="50"/>
    </location>
</feature>